<dbReference type="STRING" id="1802772.A3H60_00220"/>
<sequence length="165" mass="18176">MSKTSETIHVSTKTSILILENIRSVENTASIFRTAEGFGVSKIILIGTTPTPIDRFSRKRQDFAKVSLGSEDSISWEYRAEIMSVIREFKNEGFQIISLEQAPGAYRLRDFQTTSQFALVVGNEVDGVSRGVLDNSDAIVEIPMQGQKESLNVSVATGVALFVLK</sequence>
<evidence type="ECO:0000256" key="2">
    <source>
        <dbReference type="ARBA" id="ARBA00022679"/>
    </source>
</evidence>
<evidence type="ECO:0000256" key="1">
    <source>
        <dbReference type="ARBA" id="ARBA00022603"/>
    </source>
</evidence>
<comment type="caution">
    <text evidence="4">The sequence shown here is derived from an EMBL/GenBank/DDBJ whole genome shotgun (WGS) entry which is preliminary data.</text>
</comment>
<reference evidence="4 5" key="1">
    <citation type="journal article" date="2016" name="Nat. Commun.">
        <title>Thousands of microbial genomes shed light on interconnected biogeochemical processes in an aquifer system.</title>
        <authorList>
            <person name="Anantharaman K."/>
            <person name="Brown C.T."/>
            <person name="Hug L.A."/>
            <person name="Sharon I."/>
            <person name="Castelle C.J."/>
            <person name="Probst A.J."/>
            <person name="Thomas B.C."/>
            <person name="Singh A."/>
            <person name="Wilkins M.J."/>
            <person name="Karaoz U."/>
            <person name="Brodie E.L."/>
            <person name="Williams K.H."/>
            <person name="Hubbard S.S."/>
            <person name="Banfield J.F."/>
        </authorList>
    </citation>
    <scope>NUCLEOTIDE SEQUENCE [LARGE SCALE GENOMIC DNA]</scope>
</reference>
<keyword evidence="1" id="KW-0489">Methyltransferase</keyword>
<organism evidence="4 5">
    <name type="scientific">Candidatus Zambryskibacteria bacterium RIFCSPLOWO2_02_FULL_44_12b</name>
    <dbReference type="NCBI Taxonomy" id="1802772"/>
    <lineage>
        <taxon>Bacteria</taxon>
        <taxon>Candidatus Zambryskiibacteriota</taxon>
    </lineage>
</organism>
<evidence type="ECO:0000313" key="5">
    <source>
        <dbReference type="Proteomes" id="UP000177202"/>
    </source>
</evidence>
<dbReference type="InterPro" id="IPR004441">
    <property type="entry name" value="rRNA_MeTrfase_TrmH"/>
</dbReference>
<protein>
    <recommendedName>
        <fullName evidence="3">tRNA/rRNA methyltransferase SpoU type domain-containing protein</fullName>
    </recommendedName>
</protein>
<dbReference type="AlphaFoldDB" id="A0A1G2ULV5"/>
<dbReference type="InterPro" id="IPR029028">
    <property type="entry name" value="Alpha/beta_knot_MTases"/>
</dbReference>
<dbReference type="EMBL" id="MHWP01000015">
    <property type="protein sequence ID" value="OHB10409.1"/>
    <property type="molecule type" value="Genomic_DNA"/>
</dbReference>
<dbReference type="GO" id="GO:0003723">
    <property type="term" value="F:RNA binding"/>
    <property type="evidence" value="ECO:0007669"/>
    <property type="project" value="InterPro"/>
</dbReference>
<evidence type="ECO:0000259" key="3">
    <source>
        <dbReference type="Pfam" id="PF00588"/>
    </source>
</evidence>
<feature type="domain" description="tRNA/rRNA methyltransferase SpoU type" evidence="3">
    <location>
        <begin position="16"/>
        <end position="162"/>
    </location>
</feature>
<gene>
    <name evidence="4" type="ORF">A3H60_00220</name>
</gene>
<dbReference type="PANTHER" id="PTHR46429:SF1">
    <property type="entry name" value="23S RRNA (GUANOSINE-2'-O-)-METHYLTRANSFERASE RLMB"/>
    <property type="match status" value="1"/>
</dbReference>
<dbReference type="GO" id="GO:0008173">
    <property type="term" value="F:RNA methyltransferase activity"/>
    <property type="evidence" value="ECO:0007669"/>
    <property type="project" value="InterPro"/>
</dbReference>
<proteinExistence type="predicted"/>
<dbReference type="Proteomes" id="UP000177202">
    <property type="component" value="Unassembled WGS sequence"/>
</dbReference>
<dbReference type="InterPro" id="IPR029026">
    <property type="entry name" value="tRNA_m1G_MTases_N"/>
</dbReference>
<dbReference type="GO" id="GO:0032259">
    <property type="term" value="P:methylation"/>
    <property type="evidence" value="ECO:0007669"/>
    <property type="project" value="UniProtKB-KW"/>
</dbReference>
<evidence type="ECO:0000313" key="4">
    <source>
        <dbReference type="EMBL" id="OHB10409.1"/>
    </source>
</evidence>
<name>A0A1G2ULV5_9BACT</name>
<dbReference type="SUPFAM" id="SSF75217">
    <property type="entry name" value="alpha/beta knot"/>
    <property type="match status" value="1"/>
</dbReference>
<dbReference type="Pfam" id="PF00588">
    <property type="entry name" value="SpoU_methylase"/>
    <property type="match status" value="1"/>
</dbReference>
<dbReference type="PANTHER" id="PTHR46429">
    <property type="entry name" value="23S RRNA (GUANOSINE-2'-O-)-METHYLTRANSFERASE RLMB"/>
    <property type="match status" value="1"/>
</dbReference>
<keyword evidence="2" id="KW-0808">Transferase</keyword>
<accession>A0A1G2ULV5</accession>
<dbReference type="Gene3D" id="3.40.1280.10">
    <property type="match status" value="1"/>
</dbReference>
<dbReference type="InterPro" id="IPR001537">
    <property type="entry name" value="SpoU_MeTrfase"/>
</dbReference>
<dbReference type="GO" id="GO:0005829">
    <property type="term" value="C:cytosol"/>
    <property type="evidence" value="ECO:0007669"/>
    <property type="project" value="TreeGrafter"/>
</dbReference>
<dbReference type="GO" id="GO:0006396">
    <property type="term" value="P:RNA processing"/>
    <property type="evidence" value="ECO:0007669"/>
    <property type="project" value="InterPro"/>
</dbReference>